<evidence type="ECO:0008006" key="3">
    <source>
        <dbReference type="Google" id="ProtNLM"/>
    </source>
</evidence>
<accession>A0A1Q3BPJ9</accession>
<dbReference type="OrthoDB" id="1304206at2759"/>
<dbReference type="PANTHER" id="PTHR31286:SF180">
    <property type="entry name" value="OS10G0362600 PROTEIN"/>
    <property type="match status" value="1"/>
</dbReference>
<name>A0A1Q3BPJ9_CEPFO</name>
<gene>
    <name evidence="1" type="ORF">CFOL_v3_13273</name>
</gene>
<organism evidence="1 2">
    <name type="scientific">Cephalotus follicularis</name>
    <name type="common">Albany pitcher plant</name>
    <dbReference type="NCBI Taxonomy" id="3775"/>
    <lineage>
        <taxon>Eukaryota</taxon>
        <taxon>Viridiplantae</taxon>
        <taxon>Streptophyta</taxon>
        <taxon>Embryophyta</taxon>
        <taxon>Tracheophyta</taxon>
        <taxon>Spermatophyta</taxon>
        <taxon>Magnoliopsida</taxon>
        <taxon>eudicotyledons</taxon>
        <taxon>Gunneridae</taxon>
        <taxon>Pentapetalae</taxon>
        <taxon>rosids</taxon>
        <taxon>fabids</taxon>
        <taxon>Oxalidales</taxon>
        <taxon>Cephalotaceae</taxon>
        <taxon>Cephalotus</taxon>
    </lineage>
</organism>
<evidence type="ECO:0000313" key="2">
    <source>
        <dbReference type="Proteomes" id="UP000187406"/>
    </source>
</evidence>
<dbReference type="InParanoid" id="A0A1Q3BPJ9"/>
<reference evidence="2" key="1">
    <citation type="submission" date="2016-04" db="EMBL/GenBank/DDBJ databases">
        <title>Cephalotus genome sequencing.</title>
        <authorList>
            <person name="Fukushima K."/>
            <person name="Hasebe M."/>
            <person name="Fang X."/>
        </authorList>
    </citation>
    <scope>NUCLEOTIDE SEQUENCE [LARGE SCALE GENOMIC DNA]</scope>
    <source>
        <strain evidence="2">cv. St1</strain>
    </source>
</reference>
<dbReference type="Proteomes" id="UP000187406">
    <property type="component" value="Unassembled WGS sequence"/>
</dbReference>
<proteinExistence type="predicted"/>
<comment type="caution">
    <text evidence="1">The sequence shown here is derived from an EMBL/GenBank/DDBJ whole genome shotgun (WGS) entry which is preliminary data.</text>
</comment>
<dbReference type="EMBL" id="BDDD01000750">
    <property type="protein sequence ID" value="GAV69772.1"/>
    <property type="molecule type" value="Genomic_DNA"/>
</dbReference>
<dbReference type="InterPro" id="IPR040256">
    <property type="entry name" value="At4g02000-like"/>
</dbReference>
<evidence type="ECO:0000313" key="1">
    <source>
        <dbReference type="EMBL" id="GAV69772.1"/>
    </source>
</evidence>
<dbReference type="PANTHER" id="PTHR31286">
    <property type="entry name" value="GLYCINE-RICH CELL WALL STRUCTURAL PROTEIN 1.8-LIKE"/>
    <property type="match status" value="1"/>
</dbReference>
<protein>
    <recommendedName>
        <fullName evidence="3">DUF4283 domain-containing protein</fullName>
    </recommendedName>
</protein>
<dbReference type="AlphaFoldDB" id="A0A1Q3BPJ9"/>
<keyword evidence="2" id="KW-1185">Reference proteome</keyword>
<sequence length="153" mass="17482">MWLRLSGLPLPSQNSAILEAFGNTIVRFLRLDERTKKLTHPMSPRLCVEMDLARNLPVHFVIAIGADDLLTQRIEYEMRIGFCSHCHLQGNQAHLCRKKNALEQPQQLPNQAFSAFRVKGAKSSKCSKIGLKWHKLQNKASKVLWKASTHLKR</sequence>